<organism evidence="4 5">
    <name type="scientific">Lawsonibacter faecis</name>
    <dbReference type="NCBI Taxonomy" id="2763052"/>
    <lineage>
        <taxon>Bacteria</taxon>
        <taxon>Bacillati</taxon>
        <taxon>Bacillota</taxon>
        <taxon>Clostridia</taxon>
        <taxon>Eubacteriales</taxon>
        <taxon>Oscillospiraceae</taxon>
        <taxon>Lawsonibacter</taxon>
    </lineage>
</organism>
<evidence type="ECO:0000313" key="4">
    <source>
        <dbReference type="EMBL" id="MBC5736831.1"/>
    </source>
</evidence>
<keyword evidence="1" id="KW-0378">Hydrolase</keyword>
<dbReference type="AlphaFoldDB" id="A0A8J6JCA1"/>
<sequence>MKKRSKAAIAAAVAAAALLVLALFLLWRAEQDARLPDMPTPSLPPVESRTPTPAPAPEPTGCETACPVPDGTPPAETAPVEEDDGLPTDKFFITVPRQNYQDGDLQLIIPRLEVDVPILSGVDADTLLRGEGLFDYAQLPSETRSNTSIAGHRNWIRGGKITLDQPFSYLDTLEEGDYIYLRDAEYIYQYVFEFQEVVESDDWGPIYKTDHSCVTLTTCTPVGVSDHRLVVRGRLADTIPIAEDYAYPASTSEEEAATP</sequence>
<evidence type="ECO:0000256" key="3">
    <source>
        <dbReference type="SAM" id="MobiDB-lite"/>
    </source>
</evidence>
<comment type="caution">
    <text evidence="4">The sequence shown here is derived from an EMBL/GenBank/DDBJ whole genome shotgun (WGS) entry which is preliminary data.</text>
</comment>
<name>A0A8J6JCA1_9FIRM</name>
<dbReference type="NCBIfam" id="TIGR01076">
    <property type="entry name" value="sortase_fam"/>
    <property type="match status" value="1"/>
</dbReference>
<evidence type="ECO:0000313" key="5">
    <source>
        <dbReference type="Proteomes" id="UP000607645"/>
    </source>
</evidence>
<proteinExistence type="predicted"/>
<feature type="region of interest" description="Disordered" evidence="3">
    <location>
        <begin position="36"/>
        <end position="86"/>
    </location>
</feature>
<gene>
    <name evidence="4" type="ORF">H8S62_07370</name>
</gene>
<reference evidence="4" key="1">
    <citation type="submission" date="2020-08" db="EMBL/GenBank/DDBJ databases">
        <title>Genome public.</title>
        <authorList>
            <person name="Liu C."/>
            <person name="Sun Q."/>
        </authorList>
    </citation>
    <scope>NUCLEOTIDE SEQUENCE</scope>
    <source>
        <strain evidence="4">NSJ-52</strain>
    </source>
</reference>
<dbReference type="CDD" id="cd05830">
    <property type="entry name" value="Sortase_E"/>
    <property type="match status" value="1"/>
</dbReference>
<dbReference type="GO" id="GO:0016787">
    <property type="term" value="F:hydrolase activity"/>
    <property type="evidence" value="ECO:0007669"/>
    <property type="project" value="UniProtKB-KW"/>
</dbReference>
<dbReference type="InterPro" id="IPR005754">
    <property type="entry name" value="Sortase"/>
</dbReference>
<evidence type="ECO:0000256" key="1">
    <source>
        <dbReference type="ARBA" id="ARBA00022801"/>
    </source>
</evidence>
<protein>
    <submittedName>
        <fullName evidence="4">Class E sortase</fullName>
    </submittedName>
</protein>
<dbReference type="RefSeq" id="WP_186918891.1">
    <property type="nucleotide sequence ID" value="NZ_JACOPQ010000004.1"/>
</dbReference>
<dbReference type="InterPro" id="IPR023365">
    <property type="entry name" value="Sortase_dom-sf"/>
</dbReference>
<dbReference type="SUPFAM" id="SSF63817">
    <property type="entry name" value="Sortase"/>
    <property type="match status" value="1"/>
</dbReference>
<dbReference type="InterPro" id="IPR042003">
    <property type="entry name" value="Sortase_E"/>
</dbReference>
<dbReference type="Pfam" id="PF04203">
    <property type="entry name" value="Sortase"/>
    <property type="match status" value="1"/>
</dbReference>
<dbReference type="EMBL" id="JACOPQ010000004">
    <property type="protein sequence ID" value="MBC5736831.1"/>
    <property type="molecule type" value="Genomic_DNA"/>
</dbReference>
<accession>A0A8J6JCA1</accession>
<keyword evidence="5" id="KW-1185">Reference proteome</keyword>
<dbReference type="Proteomes" id="UP000607645">
    <property type="component" value="Unassembled WGS sequence"/>
</dbReference>
<dbReference type="Gene3D" id="2.40.260.10">
    <property type="entry name" value="Sortase"/>
    <property type="match status" value="1"/>
</dbReference>
<feature type="active site" description="Proton donor/acceptor" evidence="2">
    <location>
        <position position="152"/>
    </location>
</feature>
<feature type="active site" description="Acyl-thioester intermediate" evidence="2">
    <location>
        <position position="219"/>
    </location>
</feature>
<evidence type="ECO:0000256" key="2">
    <source>
        <dbReference type="PIRSR" id="PIRSR605754-1"/>
    </source>
</evidence>